<keyword evidence="12" id="KW-1185">Reference proteome</keyword>
<dbReference type="PANTHER" id="PTHR22950:SF692">
    <property type="entry name" value="TRANSMEMBRANE AMINO ACID TRANSPORTER FAMILY PROTEIN"/>
    <property type="match status" value="1"/>
</dbReference>
<evidence type="ECO:0000256" key="3">
    <source>
        <dbReference type="ARBA" id="ARBA00022448"/>
    </source>
</evidence>
<feature type="transmembrane region" description="Helical" evidence="9">
    <location>
        <begin position="445"/>
        <end position="463"/>
    </location>
</feature>
<comment type="similarity">
    <text evidence="2">Belongs to the amino acid/polyamine transporter 2 family.</text>
</comment>
<keyword evidence="4 9" id="KW-0812">Transmembrane</keyword>
<gene>
    <name evidence="11" type="ORF">MYCIT1_LOCUS3285</name>
</gene>
<feature type="transmembrane region" description="Helical" evidence="9">
    <location>
        <begin position="483"/>
        <end position="501"/>
    </location>
</feature>
<keyword evidence="5" id="KW-0029">Amino-acid transport</keyword>
<evidence type="ECO:0000313" key="12">
    <source>
        <dbReference type="Proteomes" id="UP001295794"/>
    </source>
</evidence>
<feature type="transmembrane region" description="Helical" evidence="9">
    <location>
        <begin position="550"/>
        <end position="569"/>
    </location>
</feature>
<accession>A0AAD2JV67</accession>
<evidence type="ECO:0000256" key="1">
    <source>
        <dbReference type="ARBA" id="ARBA00004141"/>
    </source>
</evidence>
<feature type="transmembrane region" description="Helical" evidence="9">
    <location>
        <begin position="605"/>
        <end position="627"/>
    </location>
</feature>
<dbReference type="GO" id="GO:0015179">
    <property type="term" value="F:L-amino acid transmembrane transporter activity"/>
    <property type="evidence" value="ECO:0007669"/>
    <property type="project" value="TreeGrafter"/>
</dbReference>
<organism evidence="11 12">
    <name type="scientific">Mycena citricolor</name>
    <dbReference type="NCBI Taxonomy" id="2018698"/>
    <lineage>
        <taxon>Eukaryota</taxon>
        <taxon>Fungi</taxon>
        <taxon>Dikarya</taxon>
        <taxon>Basidiomycota</taxon>
        <taxon>Agaricomycotina</taxon>
        <taxon>Agaricomycetes</taxon>
        <taxon>Agaricomycetidae</taxon>
        <taxon>Agaricales</taxon>
        <taxon>Marasmiineae</taxon>
        <taxon>Mycenaceae</taxon>
        <taxon>Mycena</taxon>
    </lineage>
</organism>
<sequence length="629" mass="67798">MTSLPSSFQFGSATSGQSVRDAIASYRRAQYLVAGSTASVSSDSDPFATDEESALGFADVEDDDAFLEGDEGDGEATPRPAGPDDDALFDWEEQPPPEPVGTPILSRPNLTFTRRLASPTPRTNERSPLLQKKISFTAVLPQPRRKSDAVNSGLLTVPGMGREDVPGHPAALRRRSSAASGAGNKVQVYAGQSTFGQTLFNSIAILLGIGMLSEPLAFAYAGWGMGTVLVVFYGFISCYTAKILARIILSDPRLRSYADIGRKAFGPKSTVFISILFCLELFAVSVILVTLYADSLNSLIPRYSSNTYKLWGVFLLIPTVFLPLSLLSYTSIFGILSSVLLVIVVFLDGVTKAEAPGSLWEPADTSFGIDNYSRLGVAFGLFMAGVGRLSDYPELSSDGPSLVLRPCRHSLPCSRHDGPERVRQDDQLGFRMWTIPACWRACPHLWLQLVATSIYTLIAWAGYRMFGNSVSEEISMDLLATPGYNVVLNQAALWMLVVSPLSKFALNTQPLNTAIGILLGLDRPLTAPEDLAAKLAAPPQGTRVSLKNTLWVLQRVVVTLASVVVSIYVPEFSAAMAFLGSFSAFLLCILGPIAAKVSIERRCGLFDGLIMMIALVMAVWGTGAAFLDV</sequence>
<keyword evidence="3" id="KW-0813">Transport</keyword>
<dbReference type="Proteomes" id="UP001295794">
    <property type="component" value="Unassembled WGS sequence"/>
</dbReference>
<feature type="transmembrane region" description="Helical" evidence="9">
    <location>
        <begin position="575"/>
        <end position="593"/>
    </location>
</feature>
<comment type="caution">
    <text evidence="11">The sequence shown here is derived from an EMBL/GenBank/DDBJ whole genome shotgun (WGS) entry which is preliminary data.</text>
</comment>
<evidence type="ECO:0000256" key="9">
    <source>
        <dbReference type="SAM" id="Phobius"/>
    </source>
</evidence>
<feature type="region of interest" description="Disordered" evidence="8">
    <location>
        <begin position="35"/>
        <end position="87"/>
    </location>
</feature>
<evidence type="ECO:0000256" key="6">
    <source>
        <dbReference type="ARBA" id="ARBA00022989"/>
    </source>
</evidence>
<proteinExistence type="inferred from homology"/>
<evidence type="ECO:0000256" key="4">
    <source>
        <dbReference type="ARBA" id="ARBA00022692"/>
    </source>
</evidence>
<feature type="domain" description="Amino acid transporter transmembrane" evidence="10">
    <location>
        <begin position="192"/>
        <end position="345"/>
    </location>
</feature>
<name>A0AAD2JV67_9AGAR</name>
<keyword evidence="6 9" id="KW-1133">Transmembrane helix</keyword>
<feature type="domain" description="Amino acid transporter transmembrane" evidence="10">
    <location>
        <begin position="446"/>
        <end position="595"/>
    </location>
</feature>
<dbReference type="InterPro" id="IPR013057">
    <property type="entry name" value="AA_transpt_TM"/>
</dbReference>
<protein>
    <recommendedName>
        <fullName evidence="10">Amino acid transporter transmembrane domain-containing protein</fullName>
    </recommendedName>
</protein>
<feature type="transmembrane region" description="Helical" evidence="9">
    <location>
        <begin position="313"/>
        <end position="346"/>
    </location>
</feature>
<dbReference type="EMBL" id="CAVNYO010000044">
    <property type="protein sequence ID" value="CAK5263708.1"/>
    <property type="molecule type" value="Genomic_DNA"/>
</dbReference>
<dbReference type="AlphaFoldDB" id="A0AAD2JV67"/>
<feature type="compositionally biased region" description="Acidic residues" evidence="8">
    <location>
        <begin position="48"/>
        <end position="74"/>
    </location>
</feature>
<feature type="transmembrane region" description="Helical" evidence="9">
    <location>
        <begin position="270"/>
        <end position="293"/>
    </location>
</feature>
<evidence type="ECO:0000256" key="2">
    <source>
        <dbReference type="ARBA" id="ARBA00008066"/>
    </source>
</evidence>
<dbReference type="Pfam" id="PF01490">
    <property type="entry name" value="Aa_trans"/>
    <property type="match status" value="2"/>
</dbReference>
<evidence type="ECO:0000259" key="10">
    <source>
        <dbReference type="Pfam" id="PF01490"/>
    </source>
</evidence>
<keyword evidence="7 9" id="KW-0472">Membrane</keyword>
<dbReference type="PANTHER" id="PTHR22950">
    <property type="entry name" value="AMINO ACID TRANSPORTER"/>
    <property type="match status" value="1"/>
</dbReference>
<evidence type="ECO:0000256" key="8">
    <source>
        <dbReference type="SAM" id="MobiDB-lite"/>
    </source>
</evidence>
<evidence type="ECO:0000256" key="5">
    <source>
        <dbReference type="ARBA" id="ARBA00022970"/>
    </source>
</evidence>
<evidence type="ECO:0000313" key="11">
    <source>
        <dbReference type="EMBL" id="CAK5263708.1"/>
    </source>
</evidence>
<comment type="subcellular location">
    <subcellularLocation>
        <location evidence="1">Membrane</location>
        <topology evidence="1">Multi-pass membrane protein</topology>
    </subcellularLocation>
</comment>
<evidence type="ECO:0000256" key="7">
    <source>
        <dbReference type="ARBA" id="ARBA00023136"/>
    </source>
</evidence>
<reference evidence="11" key="1">
    <citation type="submission" date="2023-11" db="EMBL/GenBank/DDBJ databases">
        <authorList>
            <person name="De Vega J J."/>
            <person name="De Vega J J."/>
        </authorList>
    </citation>
    <scope>NUCLEOTIDE SEQUENCE</scope>
</reference>
<dbReference type="GO" id="GO:0005774">
    <property type="term" value="C:vacuolar membrane"/>
    <property type="evidence" value="ECO:0007669"/>
    <property type="project" value="TreeGrafter"/>
</dbReference>